<name>A0A6J5ME63_9CAUD</name>
<evidence type="ECO:0000313" key="1">
    <source>
        <dbReference type="EMBL" id="CAB4144968.1"/>
    </source>
</evidence>
<accession>A0A6J5ME63</accession>
<organism evidence="1">
    <name type="scientific">uncultured Caudovirales phage</name>
    <dbReference type="NCBI Taxonomy" id="2100421"/>
    <lineage>
        <taxon>Viruses</taxon>
        <taxon>Duplodnaviria</taxon>
        <taxon>Heunggongvirae</taxon>
        <taxon>Uroviricota</taxon>
        <taxon>Caudoviricetes</taxon>
        <taxon>Peduoviridae</taxon>
        <taxon>Maltschvirus</taxon>
        <taxon>Maltschvirus maltsch</taxon>
    </lineage>
</organism>
<protein>
    <submittedName>
        <fullName evidence="1">Uncharacterized protein</fullName>
    </submittedName>
</protein>
<proteinExistence type="predicted"/>
<dbReference type="EMBL" id="LR796441">
    <property type="protein sequence ID" value="CAB4144968.1"/>
    <property type="molecule type" value="Genomic_DNA"/>
</dbReference>
<sequence length="144" mass="16969">MKGVFGQQTVETNHYVVGKFTFSEDTKEEHHHIHGVFNNLDEANDKLADILPNRIWSYADDQYYIHKERYEQILAVYPDMALAHKEDMGNSWFIQYVNTNDFPLVTREQRLKLADLCGHDFETSYSGERYYIHRVALVPVEVIK</sequence>
<gene>
    <name evidence="1" type="ORF">UFOVP467_28</name>
    <name evidence="2" type="ORF">UFOVP657_6</name>
</gene>
<reference evidence="1" key="1">
    <citation type="submission" date="2020-04" db="EMBL/GenBank/DDBJ databases">
        <authorList>
            <person name="Chiriac C."/>
            <person name="Salcher M."/>
            <person name="Ghai R."/>
            <person name="Kavagutti S V."/>
        </authorList>
    </citation>
    <scope>NUCLEOTIDE SEQUENCE</scope>
</reference>
<evidence type="ECO:0000313" key="2">
    <source>
        <dbReference type="EMBL" id="CAB4155518.1"/>
    </source>
</evidence>
<dbReference type="EMBL" id="LR796634">
    <property type="protein sequence ID" value="CAB4155518.1"/>
    <property type="molecule type" value="Genomic_DNA"/>
</dbReference>